<gene>
    <name evidence="2" type="ORF">DCAR_0936205</name>
</gene>
<dbReference type="InterPro" id="IPR036691">
    <property type="entry name" value="Endo/exonu/phosph_ase_sf"/>
</dbReference>
<proteinExistence type="predicted"/>
<dbReference type="AlphaFoldDB" id="A0AAF0Y179"/>
<dbReference type="PANTHER" id="PTHR33710">
    <property type="entry name" value="BNAC02G09200D PROTEIN"/>
    <property type="match status" value="1"/>
</dbReference>
<name>A0AAF0Y179_DAUCS</name>
<reference evidence="2" key="2">
    <citation type="submission" date="2022-03" db="EMBL/GenBank/DDBJ databases">
        <title>Draft title - Genomic analysis of global carrot germplasm unveils the trajectory of domestication and the origin of high carotenoid orange carrot.</title>
        <authorList>
            <person name="Iorizzo M."/>
            <person name="Ellison S."/>
            <person name="Senalik D."/>
            <person name="Macko-Podgorni A."/>
            <person name="Grzebelus D."/>
            <person name="Bostan H."/>
            <person name="Rolling W."/>
            <person name="Curaba J."/>
            <person name="Simon P."/>
        </authorList>
    </citation>
    <scope>NUCLEOTIDE SEQUENCE</scope>
    <source>
        <tissue evidence="2">Leaf</tissue>
    </source>
</reference>
<dbReference type="InterPro" id="IPR043502">
    <property type="entry name" value="DNA/RNA_pol_sf"/>
</dbReference>
<evidence type="ECO:0000259" key="1">
    <source>
        <dbReference type="Pfam" id="PF00078"/>
    </source>
</evidence>
<dbReference type="PANTHER" id="PTHR33710:SF71">
    <property type="entry name" value="ENDONUCLEASE_EXONUCLEASE_PHOSPHATASE DOMAIN-CONTAINING PROTEIN"/>
    <property type="match status" value="1"/>
</dbReference>
<feature type="domain" description="Reverse transcriptase" evidence="1">
    <location>
        <begin position="107"/>
        <end position="241"/>
    </location>
</feature>
<evidence type="ECO:0000313" key="3">
    <source>
        <dbReference type="Proteomes" id="UP000077755"/>
    </source>
</evidence>
<reference evidence="2" key="1">
    <citation type="journal article" date="2016" name="Nat. Genet.">
        <title>A high-quality carrot genome assembly provides new insights into carotenoid accumulation and asterid genome evolution.</title>
        <authorList>
            <person name="Iorizzo M."/>
            <person name="Ellison S."/>
            <person name="Senalik D."/>
            <person name="Zeng P."/>
            <person name="Satapoomin P."/>
            <person name="Huang J."/>
            <person name="Bowman M."/>
            <person name="Iovene M."/>
            <person name="Sanseverino W."/>
            <person name="Cavagnaro P."/>
            <person name="Yildiz M."/>
            <person name="Macko-Podgorni A."/>
            <person name="Moranska E."/>
            <person name="Grzebelus E."/>
            <person name="Grzebelus D."/>
            <person name="Ashrafi H."/>
            <person name="Zheng Z."/>
            <person name="Cheng S."/>
            <person name="Spooner D."/>
            <person name="Van Deynze A."/>
            <person name="Simon P."/>
        </authorList>
    </citation>
    <scope>NUCLEOTIDE SEQUENCE</scope>
    <source>
        <tissue evidence="2">Leaf</tissue>
    </source>
</reference>
<organism evidence="2 3">
    <name type="scientific">Daucus carota subsp. sativus</name>
    <name type="common">Carrot</name>
    <dbReference type="NCBI Taxonomy" id="79200"/>
    <lineage>
        <taxon>Eukaryota</taxon>
        <taxon>Viridiplantae</taxon>
        <taxon>Streptophyta</taxon>
        <taxon>Embryophyta</taxon>
        <taxon>Tracheophyta</taxon>
        <taxon>Spermatophyta</taxon>
        <taxon>Magnoliopsida</taxon>
        <taxon>eudicotyledons</taxon>
        <taxon>Gunneridae</taxon>
        <taxon>Pentapetalae</taxon>
        <taxon>asterids</taxon>
        <taxon>campanulids</taxon>
        <taxon>Apiales</taxon>
        <taxon>Apiaceae</taxon>
        <taxon>Apioideae</taxon>
        <taxon>Scandiceae</taxon>
        <taxon>Daucinae</taxon>
        <taxon>Daucus</taxon>
        <taxon>Daucus sect. Daucus</taxon>
    </lineage>
</organism>
<accession>A0AAF0Y179</accession>
<dbReference type="SUPFAM" id="SSF56219">
    <property type="entry name" value="DNase I-like"/>
    <property type="match status" value="1"/>
</dbReference>
<protein>
    <recommendedName>
        <fullName evidence="1">Reverse transcriptase domain-containing protein</fullName>
    </recommendedName>
</protein>
<evidence type="ECO:0000313" key="2">
    <source>
        <dbReference type="EMBL" id="WOH16647.1"/>
    </source>
</evidence>
<dbReference type="EMBL" id="CP093351">
    <property type="protein sequence ID" value="WOH16647.1"/>
    <property type="molecule type" value="Genomic_DNA"/>
</dbReference>
<dbReference type="Proteomes" id="UP000077755">
    <property type="component" value="Chromosome 9"/>
</dbReference>
<sequence>MGKVHKEMILVEGEYNWIQERLDRSLANHEWQQMFLSAEVQVLEVATSDHLPLYLHLNKRIYVHKQQRFHFENMWLREQDCRNVVCDKNTRFFHSYASGRRRNNKVDRIKDAYGNWRDTPTEIRKGRLLTDNALIAFEINHYMKRRTQGNNGVACLKLDISKAYDRLEWAFIRNRLERFGFHHVRVHRIMSFICSVSYNFLHNGEQFRYVMPGRGVRQGDPISPYICIMCTEGLSSIIRRSEEVGLIHRCRIAK</sequence>
<dbReference type="SUPFAM" id="SSF56672">
    <property type="entry name" value="DNA/RNA polymerases"/>
    <property type="match status" value="1"/>
</dbReference>
<keyword evidence="3" id="KW-1185">Reference proteome</keyword>
<dbReference type="InterPro" id="IPR000477">
    <property type="entry name" value="RT_dom"/>
</dbReference>
<dbReference type="Pfam" id="PF00078">
    <property type="entry name" value="RVT_1"/>
    <property type="match status" value="1"/>
</dbReference>